<dbReference type="Proteomes" id="UP000276443">
    <property type="component" value="Unassembled WGS sequence"/>
</dbReference>
<proteinExistence type="predicted"/>
<evidence type="ECO:0000313" key="3">
    <source>
        <dbReference type="Proteomes" id="UP000276443"/>
    </source>
</evidence>
<name>A0A3N5AXU7_9BACI</name>
<dbReference type="AlphaFoldDB" id="A0A3N5AXU7"/>
<accession>A0A3N5AXU7</accession>
<sequence>MMLLSRFSRKVNNGFEVVKRRLNNEKGAELMEWIGMTLVVIAILGAVIAFFSDGGGTEIGQSIMDFINKQIENLTNSGE</sequence>
<keyword evidence="1" id="KW-0812">Transmembrane</keyword>
<keyword evidence="1" id="KW-1133">Transmembrane helix</keyword>
<keyword evidence="3" id="KW-1185">Reference proteome</keyword>
<organism evidence="2 3">
    <name type="scientific">Aquisalibacillus elongatus</name>
    <dbReference type="NCBI Taxonomy" id="485577"/>
    <lineage>
        <taxon>Bacteria</taxon>
        <taxon>Bacillati</taxon>
        <taxon>Bacillota</taxon>
        <taxon>Bacilli</taxon>
        <taxon>Bacillales</taxon>
        <taxon>Bacillaceae</taxon>
        <taxon>Aquisalibacillus</taxon>
    </lineage>
</organism>
<gene>
    <name evidence="2" type="ORF">EDC24_2893</name>
</gene>
<evidence type="ECO:0000256" key="1">
    <source>
        <dbReference type="SAM" id="Phobius"/>
    </source>
</evidence>
<keyword evidence="1" id="KW-0472">Membrane</keyword>
<protein>
    <submittedName>
        <fullName evidence="2">Uncharacterized protein</fullName>
    </submittedName>
</protein>
<dbReference type="RefSeq" id="WP_124223689.1">
    <property type="nucleotide sequence ID" value="NZ_RKRF01000014.1"/>
</dbReference>
<dbReference type="EMBL" id="RKRF01000014">
    <property type="protein sequence ID" value="RPF50076.1"/>
    <property type="molecule type" value="Genomic_DNA"/>
</dbReference>
<dbReference type="OrthoDB" id="2472536at2"/>
<feature type="transmembrane region" description="Helical" evidence="1">
    <location>
        <begin position="30"/>
        <end position="51"/>
    </location>
</feature>
<comment type="caution">
    <text evidence="2">The sequence shown here is derived from an EMBL/GenBank/DDBJ whole genome shotgun (WGS) entry which is preliminary data.</text>
</comment>
<reference evidence="2 3" key="1">
    <citation type="submission" date="2018-11" db="EMBL/GenBank/DDBJ databases">
        <title>Genomic Encyclopedia of Type Strains, Phase IV (KMG-IV): sequencing the most valuable type-strain genomes for metagenomic binning, comparative biology and taxonomic classification.</title>
        <authorList>
            <person name="Goeker M."/>
        </authorList>
    </citation>
    <scope>NUCLEOTIDE SEQUENCE [LARGE SCALE GENOMIC DNA]</scope>
    <source>
        <strain evidence="2 3">DSM 18090</strain>
    </source>
</reference>
<evidence type="ECO:0000313" key="2">
    <source>
        <dbReference type="EMBL" id="RPF50076.1"/>
    </source>
</evidence>